<dbReference type="NCBIfam" id="NF005154">
    <property type="entry name" value="PRK06635.1-2"/>
    <property type="match status" value="1"/>
</dbReference>
<comment type="catalytic activity">
    <reaction evidence="11 13">
        <text>L-aspartate + ATP = 4-phospho-L-aspartate + ADP</text>
        <dbReference type="Rhea" id="RHEA:23776"/>
        <dbReference type="ChEBI" id="CHEBI:29991"/>
        <dbReference type="ChEBI" id="CHEBI:30616"/>
        <dbReference type="ChEBI" id="CHEBI:57535"/>
        <dbReference type="ChEBI" id="CHEBI:456216"/>
        <dbReference type="EC" id="2.7.2.4"/>
    </reaction>
</comment>
<dbReference type="PANTHER" id="PTHR21499">
    <property type="entry name" value="ASPARTATE KINASE"/>
    <property type="match status" value="1"/>
</dbReference>
<reference evidence="17" key="2">
    <citation type="submission" date="2022-11" db="EMBL/GenBank/DDBJ databases">
        <title>Genomic of Pseudomonas TF18.</title>
        <authorList>
            <person name="Liu T."/>
        </authorList>
    </citation>
    <scope>NUCLEOTIDE SEQUENCE</scope>
    <source>
        <strain evidence="17">TF18</strain>
    </source>
</reference>
<keyword evidence="18" id="KW-1185">Reference proteome</keyword>
<keyword evidence="9 12" id="KW-0067">ATP-binding</keyword>
<dbReference type="CDD" id="cd04923">
    <property type="entry name" value="ACT_AK-LysC-DapG-like_2"/>
    <property type="match status" value="1"/>
</dbReference>
<dbReference type="GO" id="GO:0009090">
    <property type="term" value="P:homoserine biosynthetic process"/>
    <property type="evidence" value="ECO:0007669"/>
    <property type="project" value="TreeGrafter"/>
</dbReference>
<proteinExistence type="inferred from homology"/>
<dbReference type="CDD" id="cd04913">
    <property type="entry name" value="ACT_AKii-LysC-BS-like_1"/>
    <property type="match status" value="1"/>
</dbReference>
<evidence type="ECO:0000256" key="7">
    <source>
        <dbReference type="ARBA" id="ARBA00022741"/>
    </source>
</evidence>
<dbReference type="NCBIfam" id="NF005155">
    <property type="entry name" value="PRK06635.1-4"/>
    <property type="match status" value="1"/>
</dbReference>
<dbReference type="PANTHER" id="PTHR21499:SF3">
    <property type="entry name" value="ASPARTOKINASE"/>
    <property type="match status" value="1"/>
</dbReference>
<feature type="binding site" evidence="12">
    <location>
        <begin position="7"/>
        <end position="10"/>
    </location>
    <ligand>
        <name>ATP</name>
        <dbReference type="ChEBI" id="CHEBI:30616"/>
    </ligand>
</feature>
<evidence type="ECO:0000259" key="15">
    <source>
        <dbReference type="PROSITE" id="PS51671"/>
    </source>
</evidence>
<feature type="binding site" evidence="12">
    <location>
        <position position="184"/>
    </location>
    <ligand>
        <name>ATP</name>
        <dbReference type="ChEBI" id="CHEBI:30616"/>
    </ligand>
</feature>
<keyword evidence="10" id="KW-0457">Lysine biosynthesis</keyword>
<dbReference type="EC" id="2.7.2.4" evidence="13"/>
<dbReference type="Pfam" id="PF22468">
    <property type="entry name" value="ACT_9"/>
    <property type="match status" value="1"/>
</dbReference>
<dbReference type="InterPro" id="IPR018042">
    <property type="entry name" value="Aspartate_kinase_CS"/>
</dbReference>
<dbReference type="InterPro" id="IPR001341">
    <property type="entry name" value="Asp_kinase"/>
</dbReference>
<feature type="domain" description="ACT" evidence="15">
    <location>
        <begin position="265"/>
        <end position="348"/>
    </location>
</feature>
<dbReference type="InterPro" id="IPR002912">
    <property type="entry name" value="ACT_dom"/>
</dbReference>
<dbReference type="PIRSF" id="PIRSF000726">
    <property type="entry name" value="Asp_kin"/>
    <property type="match status" value="1"/>
</dbReference>
<dbReference type="NCBIfam" id="TIGR00656">
    <property type="entry name" value="asp_kin_monofn"/>
    <property type="match status" value="1"/>
</dbReference>
<keyword evidence="6 13" id="KW-0808">Transferase</keyword>
<dbReference type="Gene3D" id="3.30.2130.10">
    <property type="entry name" value="VC0802-like"/>
    <property type="match status" value="1"/>
</dbReference>
<dbReference type="InterPro" id="IPR005260">
    <property type="entry name" value="Asp_kin_monofn"/>
</dbReference>
<feature type="binding site" evidence="12">
    <location>
        <begin position="173"/>
        <end position="174"/>
    </location>
    <ligand>
        <name>ATP</name>
        <dbReference type="ChEBI" id="CHEBI:30616"/>
    </ligand>
</feature>
<dbReference type="SUPFAM" id="SSF55021">
    <property type="entry name" value="ACT-like"/>
    <property type="match status" value="2"/>
</dbReference>
<dbReference type="GeneID" id="75213907"/>
<dbReference type="CDD" id="cd04261">
    <property type="entry name" value="AAK_AKii-LysC-BS"/>
    <property type="match status" value="1"/>
</dbReference>
<dbReference type="InterPro" id="IPR041740">
    <property type="entry name" value="AKii-LysC-BS"/>
</dbReference>
<dbReference type="Pfam" id="PF01842">
    <property type="entry name" value="ACT"/>
    <property type="match status" value="1"/>
</dbReference>
<dbReference type="Pfam" id="PF00696">
    <property type="entry name" value="AA_kinase"/>
    <property type="match status" value="1"/>
</dbReference>
<evidence type="ECO:0000256" key="4">
    <source>
        <dbReference type="ARBA" id="ARBA00010122"/>
    </source>
</evidence>
<dbReference type="Proteomes" id="UP000595058">
    <property type="component" value="Chromosome"/>
</dbReference>
<dbReference type="PROSITE" id="PS51671">
    <property type="entry name" value="ACT"/>
    <property type="match status" value="1"/>
</dbReference>
<evidence type="ECO:0000256" key="1">
    <source>
        <dbReference type="ARBA" id="ARBA00004766"/>
    </source>
</evidence>
<comment type="pathway">
    <text evidence="2 14">Amino-acid biosynthesis; L-methionine biosynthesis via de novo pathway; L-homoserine from L-aspartate: step 1/3.</text>
</comment>
<name>A0AA47I082_9GAMM</name>
<protein>
    <recommendedName>
        <fullName evidence="13">Aspartokinase</fullName>
        <ecNumber evidence="13">2.7.2.4</ecNumber>
    </recommendedName>
</protein>
<gene>
    <name evidence="16" type="ORF">I6G34_11365</name>
    <name evidence="17" type="ORF">OSV15_07625</name>
</gene>
<evidence type="ECO:0000256" key="2">
    <source>
        <dbReference type="ARBA" id="ARBA00004986"/>
    </source>
</evidence>
<dbReference type="GO" id="GO:0005524">
    <property type="term" value="F:ATP binding"/>
    <property type="evidence" value="ECO:0007669"/>
    <property type="project" value="UniProtKB-KW"/>
</dbReference>
<reference evidence="16 18" key="1">
    <citation type="submission" date="2020-12" db="EMBL/GenBank/DDBJ databases">
        <title>FDA dAtabase for Regulatory Grade micrObial Sequences (FDA-ARGOS): Supporting development and validation of Infectious Disease Dx tests.</title>
        <authorList>
            <person name="Sproer C."/>
            <person name="Gronow S."/>
            <person name="Severitt S."/>
            <person name="Schroder I."/>
            <person name="Tallon L."/>
            <person name="Sadzewicz L."/>
            <person name="Zhao X."/>
            <person name="Boylan J."/>
            <person name="Ott S."/>
            <person name="Bowen H."/>
            <person name="Vavikolanu K."/>
            <person name="Mehta A."/>
            <person name="Aluvathingal J."/>
            <person name="Nadendla S."/>
            <person name="Lowell S."/>
            <person name="Myers T."/>
            <person name="Yan Y."/>
            <person name="Sichtig H."/>
        </authorList>
    </citation>
    <scope>NUCLEOTIDE SEQUENCE [LARGE SCALE GENOMIC DNA]</scope>
    <source>
        <strain evidence="16 18">FDAARGOS_877</strain>
    </source>
</reference>
<feature type="binding site" evidence="12">
    <location>
        <position position="179"/>
    </location>
    <ligand>
        <name>ATP</name>
        <dbReference type="ChEBI" id="CHEBI:30616"/>
    </ligand>
</feature>
<dbReference type="RefSeq" id="WP_102840761.1">
    <property type="nucleotide sequence ID" value="NZ_CP045416.1"/>
</dbReference>
<evidence type="ECO:0000256" key="10">
    <source>
        <dbReference type="ARBA" id="ARBA00023154"/>
    </source>
</evidence>
<dbReference type="Gene3D" id="3.40.1160.10">
    <property type="entry name" value="Acetylglutamate kinase-like"/>
    <property type="match status" value="1"/>
</dbReference>
<evidence type="ECO:0000256" key="8">
    <source>
        <dbReference type="ARBA" id="ARBA00022777"/>
    </source>
</evidence>
<dbReference type="EMBL" id="CP065720">
    <property type="protein sequence ID" value="QPT16077.1"/>
    <property type="molecule type" value="Genomic_DNA"/>
</dbReference>
<dbReference type="GO" id="GO:0005829">
    <property type="term" value="C:cytosol"/>
    <property type="evidence" value="ECO:0007669"/>
    <property type="project" value="TreeGrafter"/>
</dbReference>
<evidence type="ECO:0000256" key="13">
    <source>
        <dbReference type="RuleBase" id="RU003448"/>
    </source>
</evidence>
<evidence type="ECO:0000256" key="3">
    <source>
        <dbReference type="ARBA" id="ARBA00005139"/>
    </source>
</evidence>
<dbReference type="GO" id="GO:0004072">
    <property type="term" value="F:aspartate kinase activity"/>
    <property type="evidence" value="ECO:0007669"/>
    <property type="project" value="UniProtKB-EC"/>
</dbReference>
<feature type="binding site" evidence="12">
    <location>
        <begin position="209"/>
        <end position="210"/>
    </location>
    <ligand>
        <name>ATP</name>
        <dbReference type="ChEBI" id="CHEBI:30616"/>
    </ligand>
</feature>
<dbReference type="Proteomes" id="UP001164632">
    <property type="component" value="Chromosome"/>
</dbReference>
<comment type="pathway">
    <text evidence="3 14">Amino-acid biosynthesis; L-threonine biosynthesis; L-threonine from L-aspartate: step 1/5.</text>
</comment>
<evidence type="ECO:0000256" key="6">
    <source>
        <dbReference type="ARBA" id="ARBA00022679"/>
    </source>
</evidence>
<accession>A0AA47I082</accession>
<keyword evidence="5 14" id="KW-0028">Amino-acid biosynthesis</keyword>
<evidence type="ECO:0000313" key="17">
    <source>
        <dbReference type="EMBL" id="WAE54031.1"/>
    </source>
</evidence>
<keyword evidence="7 12" id="KW-0547">Nucleotide-binding</keyword>
<comment type="similarity">
    <text evidence="4 13">Belongs to the aspartokinase family.</text>
</comment>
<keyword evidence="8 13" id="KW-0418">Kinase</keyword>
<evidence type="ECO:0000313" key="19">
    <source>
        <dbReference type="Proteomes" id="UP001164632"/>
    </source>
</evidence>
<dbReference type="FunFam" id="3.40.1160.10:FF:000002">
    <property type="entry name" value="Aspartokinase"/>
    <property type="match status" value="1"/>
</dbReference>
<feature type="binding site" evidence="12">
    <location>
        <position position="74"/>
    </location>
    <ligand>
        <name>substrate</name>
    </ligand>
</feature>
<dbReference type="InterPro" id="IPR036393">
    <property type="entry name" value="AceGlu_kinase-like_sf"/>
</dbReference>
<evidence type="ECO:0000313" key="18">
    <source>
        <dbReference type="Proteomes" id="UP000595058"/>
    </source>
</evidence>
<evidence type="ECO:0000313" key="16">
    <source>
        <dbReference type="EMBL" id="QPT16077.1"/>
    </source>
</evidence>
<dbReference type="InterPro" id="IPR001048">
    <property type="entry name" value="Asp/Glu/Uridylate_kinase"/>
</dbReference>
<comment type="pathway">
    <text evidence="1 14">Amino-acid biosynthesis; L-lysine biosynthesis via DAP pathway; (S)-tetrahydrodipicolinate from L-aspartate: step 1/4.</text>
</comment>
<sequence>MALIVQKFGGTSVGTVERIEQVAEKVKKFRDGGDDIVVVVSAMSGETNRLIDLAKQISDQPVPRELDVMVSTGEQVTIALLAMALIKRGVPAVSYTGNQVRILTDSAHTKARILQIDAQRIQRDIKAGRVVVVAGFQGVDEKGNITTLGRGGSDTTGVALAAALKADECQIYTDVDGVYTTDPRVVAKAQRLDKITFEEMLEMASLGSKVLQIRAVEFAGKYSVPLRVLHSFQEGPGTLITLDEEESMEQPIISGIAFNRDEAKLTIRGVPDTPGVAFKILGPISAANVEVDMIVQNVAHDNTTDFTFTVHRNDYNNALQVLQSIANEMGAREVIGDTDIAKVSIVGVGMRSHAGVASRMFEALAKENINIQMISTSEIKVSVVIEEKYLELAVRALHTAFELDAPAAGNTAE</sequence>
<evidence type="ECO:0000256" key="9">
    <source>
        <dbReference type="ARBA" id="ARBA00022840"/>
    </source>
</evidence>
<dbReference type="FunFam" id="3.30.2130.10:FF:000002">
    <property type="entry name" value="Aspartokinase"/>
    <property type="match status" value="1"/>
</dbReference>
<dbReference type="EMBL" id="CP113257">
    <property type="protein sequence ID" value="WAE54031.1"/>
    <property type="molecule type" value="Genomic_DNA"/>
</dbReference>
<dbReference type="InterPro" id="IPR054352">
    <property type="entry name" value="ACT_Aspartokinase"/>
</dbReference>
<dbReference type="SUPFAM" id="SSF53633">
    <property type="entry name" value="Carbamate kinase-like"/>
    <property type="match status" value="1"/>
</dbReference>
<organism evidence="17 19">
    <name type="scientific">Stutzerimonas frequens</name>
    <dbReference type="NCBI Taxonomy" id="2968969"/>
    <lineage>
        <taxon>Bacteria</taxon>
        <taxon>Pseudomonadati</taxon>
        <taxon>Pseudomonadota</taxon>
        <taxon>Gammaproteobacteria</taxon>
        <taxon>Pseudomonadales</taxon>
        <taxon>Pseudomonadaceae</taxon>
        <taxon>Stutzerimonas</taxon>
    </lineage>
</organism>
<feature type="binding site" evidence="12">
    <location>
        <position position="47"/>
    </location>
    <ligand>
        <name>substrate</name>
    </ligand>
</feature>
<evidence type="ECO:0000256" key="11">
    <source>
        <dbReference type="ARBA" id="ARBA00047872"/>
    </source>
</evidence>
<evidence type="ECO:0000256" key="14">
    <source>
        <dbReference type="RuleBase" id="RU004249"/>
    </source>
</evidence>
<evidence type="ECO:0000256" key="12">
    <source>
        <dbReference type="PIRSR" id="PIRSR000726-1"/>
    </source>
</evidence>
<dbReference type="GO" id="GO:0009089">
    <property type="term" value="P:lysine biosynthetic process via diaminopimelate"/>
    <property type="evidence" value="ECO:0007669"/>
    <property type="project" value="InterPro"/>
</dbReference>
<dbReference type="AlphaFoldDB" id="A0AA47I082"/>
<dbReference type="PROSITE" id="PS00324">
    <property type="entry name" value="ASPARTOKINASE"/>
    <property type="match status" value="1"/>
</dbReference>
<dbReference type="InterPro" id="IPR045865">
    <property type="entry name" value="ACT-like_dom_sf"/>
</dbReference>
<evidence type="ECO:0000256" key="5">
    <source>
        <dbReference type="ARBA" id="ARBA00022605"/>
    </source>
</evidence>
<dbReference type="NCBIfam" id="TIGR00657">
    <property type="entry name" value="asp_kinases"/>
    <property type="match status" value="1"/>
</dbReference>